<sequence length="120" mass="13337">MLEGGKEEERSPDSKVENTVAKEEFVGEPGKNSEENSWEVVDNNNFEQLSDTQYIGEGIETLLPHITKMQEDMKGLKKGMLSRMGELTGGMRAENDGKAGEVDARISILEAKDKGKDLKY</sequence>
<organism evidence="1 2">
    <name type="scientific">Eretmocerus hayati</name>
    <dbReference type="NCBI Taxonomy" id="131215"/>
    <lineage>
        <taxon>Eukaryota</taxon>
        <taxon>Metazoa</taxon>
        <taxon>Ecdysozoa</taxon>
        <taxon>Arthropoda</taxon>
        <taxon>Hexapoda</taxon>
        <taxon>Insecta</taxon>
        <taxon>Pterygota</taxon>
        <taxon>Neoptera</taxon>
        <taxon>Endopterygota</taxon>
        <taxon>Hymenoptera</taxon>
        <taxon>Apocrita</taxon>
        <taxon>Proctotrupomorpha</taxon>
        <taxon>Chalcidoidea</taxon>
        <taxon>Aphelinidae</taxon>
        <taxon>Aphelininae</taxon>
        <taxon>Eretmocerus</taxon>
    </lineage>
</organism>
<name>A0ACC2NM78_9HYME</name>
<keyword evidence="2" id="KW-1185">Reference proteome</keyword>
<evidence type="ECO:0000313" key="2">
    <source>
        <dbReference type="Proteomes" id="UP001239111"/>
    </source>
</evidence>
<gene>
    <name evidence="1" type="ORF">QAD02_003549</name>
</gene>
<dbReference type="Proteomes" id="UP001239111">
    <property type="component" value="Chromosome 3"/>
</dbReference>
<protein>
    <submittedName>
        <fullName evidence="1">Uncharacterized protein</fullName>
    </submittedName>
</protein>
<comment type="caution">
    <text evidence="1">The sequence shown here is derived from an EMBL/GenBank/DDBJ whole genome shotgun (WGS) entry which is preliminary data.</text>
</comment>
<reference evidence="1" key="1">
    <citation type="submission" date="2023-04" db="EMBL/GenBank/DDBJ databases">
        <title>A chromosome-level genome assembly of the parasitoid wasp Eretmocerus hayati.</title>
        <authorList>
            <person name="Zhong Y."/>
            <person name="Liu S."/>
            <person name="Liu Y."/>
        </authorList>
    </citation>
    <scope>NUCLEOTIDE SEQUENCE</scope>
    <source>
        <strain evidence="1">ZJU_SS_LIU_2023</strain>
    </source>
</reference>
<proteinExistence type="predicted"/>
<dbReference type="EMBL" id="CM056743">
    <property type="protein sequence ID" value="KAJ8672290.1"/>
    <property type="molecule type" value="Genomic_DNA"/>
</dbReference>
<evidence type="ECO:0000313" key="1">
    <source>
        <dbReference type="EMBL" id="KAJ8672290.1"/>
    </source>
</evidence>
<accession>A0ACC2NM78</accession>